<dbReference type="EMBL" id="DS231784">
    <property type="protein sequence ID" value="KNB20805.1"/>
    <property type="molecule type" value="Genomic_DNA"/>
</dbReference>
<dbReference type="GeneID" id="28963656"/>
<accession>A0A0J9WDM9</accession>
<feature type="signal peptide" evidence="1">
    <location>
        <begin position="1"/>
        <end position="22"/>
    </location>
</feature>
<name>A0A0J9WDM9_FUSO4</name>
<organism evidence="2 3">
    <name type="scientific">Fusarium oxysporum f. sp. lycopersici (strain 4287 / CBS 123668 / FGSC 9935 / NRRL 34936)</name>
    <name type="common">Fusarium vascular wilt of tomato</name>
    <dbReference type="NCBI Taxonomy" id="426428"/>
    <lineage>
        <taxon>Eukaryota</taxon>
        <taxon>Fungi</taxon>
        <taxon>Dikarya</taxon>
        <taxon>Ascomycota</taxon>
        <taxon>Pezizomycotina</taxon>
        <taxon>Sordariomycetes</taxon>
        <taxon>Hypocreomycetidae</taxon>
        <taxon>Hypocreales</taxon>
        <taxon>Nectriaceae</taxon>
        <taxon>Fusarium</taxon>
        <taxon>Fusarium oxysporum species complex</taxon>
    </lineage>
</organism>
<keyword evidence="1" id="KW-0732">Signal</keyword>
<dbReference type="VEuPathDB" id="FungiDB:FOXG_22950"/>
<evidence type="ECO:0000313" key="3">
    <source>
        <dbReference type="Proteomes" id="UP000009097"/>
    </source>
</evidence>
<sequence>MLAETLAWGALCLLFISLPVLALGTLDPMAEHERITHVVLACPPGKESTGDCFEPLLMNQLAGFGTMATVESPDADEILSPLAHCDDTDYINYAKYRIPGTYPINRAEATCALWDCIMHLSDRFREGIAGARGLLDDKNNITKNETDLSKDNCAFVRLFRDKRRRTKCNAMEGLDQALHGVQDLYTHSKAIAFYR</sequence>
<evidence type="ECO:0000313" key="2">
    <source>
        <dbReference type="EMBL" id="KNB20805.1"/>
    </source>
</evidence>
<reference evidence="2" key="1">
    <citation type="submission" date="2007-04" db="EMBL/GenBank/DDBJ databases">
        <authorList>
            <consortium name="The Broad Institute Genome Sequencing Platform"/>
            <person name="Birren B."/>
            <person name="Lander E."/>
            <person name="Galagan J."/>
            <person name="Nusbaum C."/>
            <person name="Devon K."/>
            <person name="Ma L.-J."/>
            <person name="Jaffe D."/>
            <person name="Butler J."/>
            <person name="Alvarez P."/>
            <person name="Gnerre S."/>
            <person name="Grabherr M."/>
            <person name="Kleber M."/>
            <person name="Mauceli E."/>
            <person name="Brockman W."/>
            <person name="MacCallum I.A."/>
            <person name="Young S."/>
            <person name="LaButti K."/>
            <person name="DeCaprio D."/>
            <person name="Crawford M."/>
            <person name="Koehrsen M."/>
            <person name="Engels R."/>
            <person name="Montgomery P."/>
            <person name="Pearson M."/>
            <person name="Howarth C."/>
            <person name="Larson L."/>
            <person name="White J."/>
            <person name="O'Leary S."/>
            <person name="Kodira C."/>
            <person name="Zeng Q."/>
            <person name="Yandava C."/>
            <person name="Alvarado L."/>
            <person name="Kistler C."/>
            <person name="Shim W.-B."/>
            <person name="Kang S."/>
            <person name="Woloshuk C."/>
        </authorList>
    </citation>
    <scope>NUCLEOTIDE SEQUENCE</scope>
    <source>
        <strain evidence="2">4287</strain>
    </source>
</reference>
<dbReference type="Proteomes" id="UP000009097">
    <property type="component" value="Unassembled WGS sequence"/>
</dbReference>
<dbReference type="RefSeq" id="XP_018258850.1">
    <property type="nucleotide sequence ID" value="XM_018403366.1"/>
</dbReference>
<protein>
    <submittedName>
        <fullName evidence="2">Uncharacterized protein</fullName>
    </submittedName>
</protein>
<proteinExistence type="predicted"/>
<dbReference type="KEGG" id="fox:FOXG_22950"/>
<gene>
    <name evidence="2" type="ORF">FOXG_22950</name>
</gene>
<dbReference type="AlphaFoldDB" id="A0A0J9WDM9"/>
<feature type="chain" id="PRO_5005325109" evidence="1">
    <location>
        <begin position="23"/>
        <end position="195"/>
    </location>
</feature>
<reference evidence="2" key="2">
    <citation type="journal article" date="2010" name="Nature">
        <title>Comparative genomics reveals mobile pathogenicity chromosomes in Fusarium.</title>
        <authorList>
            <person name="Ma L.J."/>
            <person name="van der Does H.C."/>
            <person name="Borkovich K.A."/>
            <person name="Coleman J.J."/>
            <person name="Daboussi M.J."/>
            <person name="Di Pietro A."/>
            <person name="Dufresne M."/>
            <person name="Freitag M."/>
            <person name="Grabherr M."/>
            <person name="Henrissat B."/>
            <person name="Houterman P.M."/>
            <person name="Kang S."/>
            <person name="Shim W.B."/>
            <person name="Woloshuk C."/>
            <person name="Xie X."/>
            <person name="Xu J.R."/>
            <person name="Antoniw J."/>
            <person name="Baker S.E."/>
            <person name="Bluhm B.H."/>
            <person name="Breakspear A."/>
            <person name="Brown D.W."/>
            <person name="Butchko R.A."/>
            <person name="Chapman S."/>
            <person name="Coulson R."/>
            <person name="Coutinho P.M."/>
            <person name="Danchin E.G."/>
            <person name="Diener A."/>
            <person name="Gale L.R."/>
            <person name="Gardiner D.M."/>
            <person name="Goff S."/>
            <person name="Hammond-Kosack K.E."/>
            <person name="Hilburn K."/>
            <person name="Hua-Van A."/>
            <person name="Jonkers W."/>
            <person name="Kazan K."/>
            <person name="Kodira C.D."/>
            <person name="Koehrsen M."/>
            <person name="Kumar L."/>
            <person name="Lee Y.H."/>
            <person name="Li L."/>
            <person name="Manners J.M."/>
            <person name="Miranda-Saavedra D."/>
            <person name="Mukherjee M."/>
            <person name="Park G."/>
            <person name="Park J."/>
            <person name="Park S.Y."/>
            <person name="Proctor R.H."/>
            <person name="Regev A."/>
            <person name="Ruiz-Roldan M.C."/>
            <person name="Sain D."/>
            <person name="Sakthikumar S."/>
            <person name="Sykes S."/>
            <person name="Schwartz D.C."/>
            <person name="Turgeon B.G."/>
            <person name="Wapinski I."/>
            <person name="Yoder O."/>
            <person name="Young S."/>
            <person name="Zeng Q."/>
            <person name="Zhou S."/>
            <person name="Galagan J."/>
            <person name="Cuomo C.A."/>
            <person name="Kistler H.C."/>
            <person name="Rep M."/>
        </authorList>
    </citation>
    <scope>NUCLEOTIDE SEQUENCE [LARGE SCALE GENOMIC DNA]</scope>
    <source>
        <strain evidence="2">4287</strain>
    </source>
</reference>
<evidence type="ECO:0000256" key="1">
    <source>
        <dbReference type="SAM" id="SignalP"/>
    </source>
</evidence>